<dbReference type="Proteomes" id="UP001168821">
    <property type="component" value="Unassembled WGS sequence"/>
</dbReference>
<evidence type="ECO:0000313" key="2">
    <source>
        <dbReference type="EMBL" id="KAJ3652629.1"/>
    </source>
</evidence>
<dbReference type="AlphaFoldDB" id="A0AA38ME31"/>
<reference evidence="2" key="1">
    <citation type="journal article" date="2023" name="G3 (Bethesda)">
        <title>Whole genome assemblies of Zophobas morio and Tenebrio molitor.</title>
        <authorList>
            <person name="Kaur S."/>
            <person name="Stinson S.A."/>
            <person name="diCenzo G.C."/>
        </authorList>
    </citation>
    <scope>NUCLEOTIDE SEQUENCE</scope>
    <source>
        <strain evidence="2">QUZm001</strain>
    </source>
</reference>
<dbReference type="EMBL" id="JALNTZ010000005">
    <property type="protein sequence ID" value="KAJ3652629.1"/>
    <property type="molecule type" value="Genomic_DNA"/>
</dbReference>
<evidence type="ECO:0000313" key="3">
    <source>
        <dbReference type="Proteomes" id="UP001168821"/>
    </source>
</evidence>
<organism evidence="2 3">
    <name type="scientific">Zophobas morio</name>
    <dbReference type="NCBI Taxonomy" id="2755281"/>
    <lineage>
        <taxon>Eukaryota</taxon>
        <taxon>Metazoa</taxon>
        <taxon>Ecdysozoa</taxon>
        <taxon>Arthropoda</taxon>
        <taxon>Hexapoda</taxon>
        <taxon>Insecta</taxon>
        <taxon>Pterygota</taxon>
        <taxon>Neoptera</taxon>
        <taxon>Endopterygota</taxon>
        <taxon>Coleoptera</taxon>
        <taxon>Polyphaga</taxon>
        <taxon>Cucujiformia</taxon>
        <taxon>Tenebrionidae</taxon>
        <taxon>Zophobas</taxon>
    </lineage>
</organism>
<accession>A0AA38ME31</accession>
<evidence type="ECO:0000256" key="1">
    <source>
        <dbReference type="SAM" id="MobiDB-lite"/>
    </source>
</evidence>
<protein>
    <submittedName>
        <fullName evidence="2">Uncharacterized protein</fullName>
    </submittedName>
</protein>
<feature type="region of interest" description="Disordered" evidence="1">
    <location>
        <begin position="1"/>
        <end position="23"/>
    </location>
</feature>
<keyword evidence="3" id="KW-1185">Reference proteome</keyword>
<proteinExistence type="predicted"/>
<dbReference type="PANTHER" id="PTHR37445:SF3">
    <property type="entry name" value="ZINC FINGER PHD-TYPE DOMAIN-CONTAINING PROTEIN"/>
    <property type="match status" value="1"/>
</dbReference>
<sequence>MKNELSEMKNRISKQSADNGVVNAKSDSDKQFIDEEIITEMLDRQERANNLIIYNLPEPDHGLGDRRDNDRTNVGKTLGIAENSIAKCVRLKRKNDNDTVNPLLVRLNSSDDVLRVLKSYRTRDNIYVNRDLTVRQRNMAYLIRKEFRGRKEGGEVDIKLKYINGMPKIVKTALGINSRKN</sequence>
<name>A0AA38ME31_9CUCU</name>
<comment type="caution">
    <text evidence="2">The sequence shown here is derived from an EMBL/GenBank/DDBJ whole genome shotgun (WGS) entry which is preliminary data.</text>
</comment>
<feature type="compositionally biased region" description="Basic and acidic residues" evidence="1">
    <location>
        <begin position="1"/>
        <end position="10"/>
    </location>
</feature>
<gene>
    <name evidence="2" type="ORF">Zmor_018578</name>
</gene>
<dbReference type="PANTHER" id="PTHR37445">
    <property type="entry name" value="PROTEIN CBG24663"/>
    <property type="match status" value="1"/>
</dbReference>